<dbReference type="AlphaFoldDB" id="B0EV81"/>
<protein>
    <recommendedName>
        <fullName evidence="3">Leucine rich repeat containing protein BspA family protein</fullName>
    </recommendedName>
</protein>
<sequence length="321" mass="36616">MFHYNPIPLNNSTISLFPKIETLYLYNFTDTIYPNYKNYLFNYNMTSSKAIELKNSFPNSQFKHVEHNIFSYPIPDIVTDVKVTDKLFNYYGLSITLPLHFKQFSFNLTAKHSSFISLEFKMKTKPIIYSPVPIWFKGYLTDSGIKCPNIWLDKFSLNNYDDLSQTVSIYPLTFSSISYPPTLNFSTSLTSLEKCAFANCSSLTTLKIPSSILSIGDRCFYNCTQLKLISLSSSVISLGRLCFACCCSLSEVNIPHDIHSIYEGTFYNCVSLRNLNLPDSLRVIETNAFRQCTNLTILLPKSVKYFAPNAFEGCAEVLTQE</sequence>
<dbReference type="PANTHER" id="PTHR45661:SF3">
    <property type="entry name" value="IG-LIKE DOMAIN-CONTAINING PROTEIN"/>
    <property type="match status" value="1"/>
</dbReference>
<dbReference type="InterPro" id="IPR032675">
    <property type="entry name" value="LRR_dom_sf"/>
</dbReference>
<keyword evidence="2" id="KW-1185">Reference proteome</keyword>
<dbReference type="EMBL" id="DS551042">
    <property type="protein sequence ID" value="EDR21560.1"/>
    <property type="molecule type" value="Genomic_DNA"/>
</dbReference>
<organism evidence="2">
    <name type="scientific">Entamoeba dispar (strain ATCC PRA-260 / SAW760)</name>
    <dbReference type="NCBI Taxonomy" id="370354"/>
    <lineage>
        <taxon>Eukaryota</taxon>
        <taxon>Amoebozoa</taxon>
        <taxon>Evosea</taxon>
        <taxon>Archamoebae</taxon>
        <taxon>Mastigamoebida</taxon>
        <taxon>Entamoebidae</taxon>
        <taxon>Entamoeba</taxon>
    </lineage>
</organism>
<gene>
    <name evidence="1" type="ORF">EDI_173310</name>
</gene>
<dbReference type="KEGG" id="edi:EDI_173310"/>
<reference evidence="2" key="1">
    <citation type="submission" date="2007-12" db="EMBL/GenBank/DDBJ databases">
        <title>Annotation of Entamoeba dispar SAW760.</title>
        <authorList>
            <person name="Lorenzi H."/>
            <person name="Inman J."/>
            <person name="Schobel S."/>
            <person name="Amedeo P."/>
            <person name="Caler E."/>
        </authorList>
    </citation>
    <scope>NUCLEOTIDE SEQUENCE [LARGE SCALE GENOMIC DNA]</scope>
    <source>
        <strain evidence="2">ATCC PRA-260 / SAW760</strain>
    </source>
</reference>
<name>B0EV81_ENTDS</name>
<dbReference type="GeneID" id="5886853"/>
<dbReference type="SUPFAM" id="SSF52058">
    <property type="entry name" value="L domain-like"/>
    <property type="match status" value="1"/>
</dbReference>
<accession>B0EV81</accession>
<evidence type="ECO:0008006" key="3">
    <source>
        <dbReference type="Google" id="ProtNLM"/>
    </source>
</evidence>
<dbReference type="Gene3D" id="3.80.10.10">
    <property type="entry name" value="Ribonuclease Inhibitor"/>
    <property type="match status" value="1"/>
</dbReference>
<dbReference type="PANTHER" id="PTHR45661">
    <property type="entry name" value="SURFACE ANTIGEN"/>
    <property type="match status" value="1"/>
</dbReference>
<evidence type="ECO:0000313" key="1">
    <source>
        <dbReference type="EMBL" id="EDR21560.1"/>
    </source>
</evidence>
<dbReference type="InterPro" id="IPR026906">
    <property type="entry name" value="LRR_5"/>
</dbReference>
<dbReference type="InterPro" id="IPR053139">
    <property type="entry name" value="Surface_bspA-like"/>
</dbReference>
<dbReference type="Pfam" id="PF13306">
    <property type="entry name" value="LRR_5"/>
    <property type="match status" value="1"/>
</dbReference>
<evidence type="ECO:0000313" key="2">
    <source>
        <dbReference type="Proteomes" id="UP000008076"/>
    </source>
</evidence>
<dbReference type="Proteomes" id="UP000008076">
    <property type="component" value="Unassembled WGS sequence"/>
</dbReference>
<dbReference type="RefSeq" id="XP_001741957.1">
    <property type="nucleotide sequence ID" value="XM_001741905.1"/>
</dbReference>
<proteinExistence type="predicted"/>